<dbReference type="InterPro" id="IPR050491">
    <property type="entry name" value="AmpC-like"/>
</dbReference>
<protein>
    <recommendedName>
        <fullName evidence="3 6">Beta-lactamase</fullName>
        <ecNumber evidence="3 6">3.5.2.6</ecNumber>
    </recommendedName>
</protein>
<sequence length="461" mass="48457">MALSRIGLALAIVMGTVLPLCGVAQAGAEEIDATLERAEELIPRHIAAGQATGVALALSAPGHDTLLAGYGTSGAANAAAVTADTVFEIGSISKIFTNLLLADLVLDGRLALEDAAQDHMPEGLMLPEKDGRQITIFDLATHHSGLPSVPPAVLAASADDPYADFSGADLADFLAGFTLPRAPGQSFEYSNTGTTLLGLALETASGQSYESLVKERILTPLGMDSTFVAMPADRDFAQGHDINGDATSHWNLGLFTPAGGWRSTARDMGKFIAAASGATPSALDPAFALMLETFRPTGMGGARIGLGWLETDGIVWHNGMTGGFSALMAYRPETGMGLVLLSNQVTSGDIDALGVHLLDPNKPYAERTAMPPEFAVPEDVLADYVGLYRLTPDFALDVTHMDGRLYVQGTGQGRLRVRALSETEFGSPEVDALVRFLRDEAGAVVGLELYQNGVTQRAERE</sequence>
<keyword evidence="9" id="KW-1185">Reference proteome</keyword>
<organism evidence="8 9">
    <name type="scientific">Devosia equisanguinis</name>
    <dbReference type="NCBI Taxonomy" id="2490941"/>
    <lineage>
        <taxon>Bacteria</taxon>
        <taxon>Pseudomonadati</taxon>
        <taxon>Pseudomonadota</taxon>
        <taxon>Alphaproteobacteria</taxon>
        <taxon>Hyphomicrobiales</taxon>
        <taxon>Devosiaceae</taxon>
        <taxon>Devosia</taxon>
    </lineage>
</organism>
<dbReference type="Pfam" id="PF00144">
    <property type="entry name" value="Beta-lactamase"/>
    <property type="match status" value="1"/>
</dbReference>
<evidence type="ECO:0000259" key="7">
    <source>
        <dbReference type="Pfam" id="PF00144"/>
    </source>
</evidence>
<evidence type="ECO:0000256" key="5">
    <source>
        <dbReference type="ARBA" id="ARBA00023251"/>
    </source>
</evidence>
<dbReference type="EC" id="3.5.2.6" evidence="3 6"/>
<dbReference type="PANTHER" id="PTHR46825:SF8">
    <property type="entry name" value="BETA-LACTAMASE-RELATED"/>
    <property type="match status" value="1"/>
</dbReference>
<evidence type="ECO:0000313" key="8">
    <source>
        <dbReference type="EMBL" id="VDS03298.1"/>
    </source>
</evidence>
<evidence type="ECO:0000313" key="9">
    <source>
        <dbReference type="Proteomes" id="UP000268844"/>
    </source>
</evidence>
<dbReference type="InterPro" id="IPR001466">
    <property type="entry name" value="Beta-lactam-related"/>
</dbReference>
<evidence type="ECO:0000256" key="6">
    <source>
        <dbReference type="RuleBase" id="RU361140"/>
    </source>
</evidence>
<dbReference type="PROSITE" id="PS00336">
    <property type="entry name" value="BETA_LACTAMASE_C"/>
    <property type="match status" value="1"/>
</dbReference>
<dbReference type="SUPFAM" id="SSF56601">
    <property type="entry name" value="beta-lactamase/transpeptidase-like"/>
    <property type="match status" value="1"/>
</dbReference>
<dbReference type="Gene3D" id="3.40.710.10">
    <property type="entry name" value="DD-peptidase/beta-lactamase superfamily"/>
    <property type="match status" value="1"/>
</dbReference>
<dbReference type="PANTHER" id="PTHR46825">
    <property type="entry name" value="D-ALANYL-D-ALANINE-CARBOXYPEPTIDASE/ENDOPEPTIDASE AMPH"/>
    <property type="match status" value="1"/>
</dbReference>
<evidence type="ECO:0000256" key="3">
    <source>
        <dbReference type="ARBA" id="ARBA00012865"/>
    </source>
</evidence>
<comment type="similarity">
    <text evidence="2 6">Belongs to the class-C beta-lactamase family.</text>
</comment>
<dbReference type="GO" id="GO:0046677">
    <property type="term" value="P:response to antibiotic"/>
    <property type="evidence" value="ECO:0007669"/>
    <property type="project" value="UniProtKB-UniRule"/>
</dbReference>
<name>A0A3S5D365_9HYPH</name>
<evidence type="ECO:0000256" key="2">
    <source>
        <dbReference type="ARBA" id="ARBA00007840"/>
    </source>
</evidence>
<reference evidence="8 9" key="1">
    <citation type="submission" date="2018-12" db="EMBL/GenBank/DDBJ databases">
        <authorList>
            <person name="Criscuolo A."/>
        </authorList>
    </citation>
    <scope>NUCLEOTIDE SEQUENCE [LARGE SCALE GENOMIC DNA]</scope>
    <source>
        <strain evidence="8">ACIP1116281</strain>
    </source>
</reference>
<dbReference type="RefSeq" id="WP_126148884.1">
    <property type="nucleotide sequence ID" value="NZ_JBHTMH010000001.1"/>
</dbReference>
<dbReference type="GO" id="GO:0030288">
    <property type="term" value="C:outer membrane-bounded periplasmic space"/>
    <property type="evidence" value="ECO:0007669"/>
    <property type="project" value="InterPro"/>
</dbReference>
<dbReference type="GO" id="GO:0017001">
    <property type="term" value="P:antibiotic catabolic process"/>
    <property type="evidence" value="ECO:0007669"/>
    <property type="project" value="InterPro"/>
</dbReference>
<keyword evidence="4 6" id="KW-0378">Hydrolase</keyword>
<comment type="catalytic activity">
    <reaction evidence="1 6">
        <text>a beta-lactam + H2O = a substituted beta-amino acid</text>
        <dbReference type="Rhea" id="RHEA:20401"/>
        <dbReference type="ChEBI" id="CHEBI:15377"/>
        <dbReference type="ChEBI" id="CHEBI:35627"/>
        <dbReference type="ChEBI" id="CHEBI:140347"/>
        <dbReference type="EC" id="3.5.2.6"/>
    </reaction>
</comment>
<feature type="domain" description="Beta-lactamase-related" evidence="7">
    <location>
        <begin position="41"/>
        <end position="348"/>
    </location>
</feature>
<dbReference type="AlphaFoldDB" id="A0A3S5D365"/>
<dbReference type="GO" id="GO:0008800">
    <property type="term" value="F:beta-lactamase activity"/>
    <property type="evidence" value="ECO:0007669"/>
    <property type="project" value="UniProtKB-UniRule"/>
</dbReference>
<dbReference type="InterPro" id="IPR001586">
    <property type="entry name" value="Beta-lactam_class-C_AS"/>
</dbReference>
<dbReference type="OrthoDB" id="5377431at2"/>
<accession>A0A3S5D365</accession>
<evidence type="ECO:0000256" key="1">
    <source>
        <dbReference type="ARBA" id="ARBA00001526"/>
    </source>
</evidence>
<dbReference type="EMBL" id="UZWD01000004">
    <property type="protein sequence ID" value="VDS03298.1"/>
    <property type="molecule type" value="Genomic_DNA"/>
</dbReference>
<proteinExistence type="inferred from homology"/>
<evidence type="ECO:0000256" key="4">
    <source>
        <dbReference type="ARBA" id="ARBA00022801"/>
    </source>
</evidence>
<dbReference type="Proteomes" id="UP000268844">
    <property type="component" value="Unassembled WGS sequence"/>
</dbReference>
<keyword evidence="5 6" id="KW-0046">Antibiotic resistance</keyword>
<gene>
    <name evidence="8" type="primary">ampC</name>
    <name evidence="8" type="ORF">DEVEQU_00419</name>
</gene>
<dbReference type="InterPro" id="IPR012338">
    <property type="entry name" value="Beta-lactam/transpept-like"/>
</dbReference>